<keyword evidence="3" id="KW-1133">Transmembrane helix</keyword>
<proteinExistence type="predicted"/>
<evidence type="ECO:0000256" key="2">
    <source>
        <dbReference type="ARBA" id="ARBA00022692"/>
    </source>
</evidence>
<dbReference type="PANTHER" id="PTHR21461:SF69">
    <property type="entry name" value="GLYCOSYLTRANSFERASE FAMILY 92 PROTEIN"/>
    <property type="match status" value="1"/>
</dbReference>
<dbReference type="GO" id="GO:0016757">
    <property type="term" value="F:glycosyltransferase activity"/>
    <property type="evidence" value="ECO:0007669"/>
    <property type="project" value="TreeGrafter"/>
</dbReference>
<keyword evidence="3" id="KW-0472">Membrane</keyword>
<evidence type="ECO:0000256" key="3">
    <source>
        <dbReference type="ARBA" id="ARBA00022989"/>
    </source>
</evidence>
<dbReference type="GO" id="GO:0016020">
    <property type="term" value="C:membrane"/>
    <property type="evidence" value="ECO:0007669"/>
    <property type="project" value="UniProtKB-SubCell"/>
</dbReference>
<comment type="subcellular location">
    <subcellularLocation>
        <location evidence="1">Membrane</location>
        <topology evidence="1">Single-pass membrane protein</topology>
    </subcellularLocation>
</comment>
<accession>A0A6C0KUG9</accession>
<organism evidence="4">
    <name type="scientific">viral metagenome</name>
    <dbReference type="NCBI Taxonomy" id="1070528"/>
    <lineage>
        <taxon>unclassified sequences</taxon>
        <taxon>metagenomes</taxon>
        <taxon>organismal metagenomes</taxon>
    </lineage>
</organism>
<evidence type="ECO:0000313" key="4">
    <source>
        <dbReference type="EMBL" id="QHU20786.1"/>
    </source>
</evidence>
<evidence type="ECO:0000256" key="1">
    <source>
        <dbReference type="ARBA" id="ARBA00004167"/>
    </source>
</evidence>
<sequence>MSDESVEQVVVTESTVEQEQEVVSELHEQVVRLTIEAVDHVTESSTQTDAIPPNDPNDLTLPIENAIHPMNIITNINMVQVPVSIAICAISYRGAPYMYEWIRYHFCLGIDQVYIYNYDDTPPYPNSYSITVIPCKAVGKEFDVYPHFIEHFGKRHTWVAFIDINEFIILKNHPSIHPFLSDYRGCNAIGLNRVTFGTNNLVEYTEEPVTKRFIRCAEKPDNFIRSIVRIDYFENVINKHHIKLKAGHTYNTRYQIIDRDIQPNGPIDVACIHHYYTKSESEMRLLIEDGWEIPSFPLDQIHAQFSEIYNTDAWDFYSSRL</sequence>
<protein>
    <recommendedName>
        <fullName evidence="5">Glycosyltransferase family 92 protein</fullName>
    </recommendedName>
</protein>
<dbReference type="AlphaFoldDB" id="A0A6C0KUG9"/>
<dbReference type="EMBL" id="MN740974">
    <property type="protein sequence ID" value="QHU20786.1"/>
    <property type="molecule type" value="Genomic_DNA"/>
</dbReference>
<dbReference type="GO" id="GO:0005737">
    <property type="term" value="C:cytoplasm"/>
    <property type="evidence" value="ECO:0007669"/>
    <property type="project" value="TreeGrafter"/>
</dbReference>
<keyword evidence="2" id="KW-0812">Transmembrane</keyword>
<evidence type="ECO:0008006" key="5">
    <source>
        <dbReference type="Google" id="ProtNLM"/>
    </source>
</evidence>
<reference evidence="4" key="1">
    <citation type="journal article" date="2020" name="Nature">
        <title>Giant virus diversity and host interactions through global metagenomics.</title>
        <authorList>
            <person name="Schulz F."/>
            <person name="Roux S."/>
            <person name="Paez-Espino D."/>
            <person name="Jungbluth S."/>
            <person name="Walsh D.A."/>
            <person name="Denef V.J."/>
            <person name="McMahon K.D."/>
            <person name="Konstantinidis K.T."/>
            <person name="Eloe-Fadrosh E.A."/>
            <person name="Kyrpides N.C."/>
            <person name="Woyke T."/>
        </authorList>
    </citation>
    <scope>NUCLEOTIDE SEQUENCE</scope>
    <source>
        <strain evidence="4">GVMAG-S-3300013093-109</strain>
    </source>
</reference>
<dbReference type="PANTHER" id="PTHR21461">
    <property type="entry name" value="GLYCOSYLTRANSFERASE FAMILY 92 PROTEIN"/>
    <property type="match status" value="1"/>
</dbReference>
<name>A0A6C0KUG9_9ZZZZ</name>